<feature type="coiled-coil region" evidence="1">
    <location>
        <begin position="4"/>
        <end position="56"/>
    </location>
</feature>
<organism evidence="2">
    <name type="scientific">uncultured Caudovirales phage</name>
    <dbReference type="NCBI Taxonomy" id="2100421"/>
    <lineage>
        <taxon>Viruses</taxon>
        <taxon>Duplodnaviria</taxon>
        <taxon>Heunggongvirae</taxon>
        <taxon>Uroviricota</taxon>
        <taxon>Caudoviricetes</taxon>
        <taxon>Peduoviridae</taxon>
        <taxon>Maltschvirus</taxon>
        <taxon>Maltschvirus maltsch</taxon>
    </lineage>
</organism>
<evidence type="ECO:0000313" key="2">
    <source>
        <dbReference type="EMBL" id="CAB5194855.1"/>
    </source>
</evidence>
<accession>A0A6J7WBG2</accession>
<reference evidence="2" key="1">
    <citation type="submission" date="2020-05" db="EMBL/GenBank/DDBJ databases">
        <authorList>
            <person name="Chiriac C."/>
            <person name="Salcher M."/>
            <person name="Ghai R."/>
            <person name="Kavagutti S V."/>
        </authorList>
    </citation>
    <scope>NUCLEOTIDE SEQUENCE</scope>
</reference>
<protein>
    <submittedName>
        <fullName evidence="2">Uncharacterized protein</fullName>
    </submittedName>
</protein>
<name>A0A6J7WBG2_9CAUD</name>
<evidence type="ECO:0000256" key="1">
    <source>
        <dbReference type="SAM" id="Coils"/>
    </source>
</evidence>
<gene>
    <name evidence="2" type="ORF">UFOVP178_38</name>
</gene>
<sequence length="156" mass="17903">MTEIEQLREEIKILNEAAEIASKLDGFGCETYGNIRARKMKEAELARLEAEAAEKADPWLNVKADVKYLNDVGGNSGIHIMARYARHLEQRVAELAQRPVVYVLRRKKTGKVETWRSHGGGEIPVIFLPCEVKWRQETVRQELDDYAFEPYTGEQK</sequence>
<keyword evidence="1" id="KW-0175">Coiled coil</keyword>
<proteinExistence type="predicted"/>
<dbReference type="EMBL" id="LR798215">
    <property type="protein sequence ID" value="CAB5194855.1"/>
    <property type="molecule type" value="Genomic_DNA"/>
</dbReference>